<keyword evidence="7" id="KW-1185">Reference proteome</keyword>
<dbReference type="InterPro" id="IPR019372">
    <property type="entry name" value="LHFPL"/>
</dbReference>
<evidence type="ECO:0000256" key="2">
    <source>
        <dbReference type="ARBA" id="ARBA00022692"/>
    </source>
</evidence>
<organism evidence="6 7">
    <name type="scientific">Trichogramma kaykai</name>
    <dbReference type="NCBI Taxonomy" id="54128"/>
    <lineage>
        <taxon>Eukaryota</taxon>
        <taxon>Metazoa</taxon>
        <taxon>Ecdysozoa</taxon>
        <taxon>Arthropoda</taxon>
        <taxon>Hexapoda</taxon>
        <taxon>Insecta</taxon>
        <taxon>Pterygota</taxon>
        <taxon>Neoptera</taxon>
        <taxon>Endopterygota</taxon>
        <taxon>Hymenoptera</taxon>
        <taxon>Apocrita</taxon>
        <taxon>Proctotrupomorpha</taxon>
        <taxon>Chalcidoidea</taxon>
        <taxon>Trichogrammatidae</taxon>
        <taxon>Trichogramma</taxon>
    </lineage>
</organism>
<dbReference type="Gene3D" id="1.20.140.150">
    <property type="match status" value="1"/>
</dbReference>
<comment type="subcellular location">
    <subcellularLocation>
        <location evidence="1">Membrane</location>
        <topology evidence="1">Multi-pass membrane protein</topology>
    </subcellularLocation>
</comment>
<accession>A0ABD2VSQ3</accession>
<keyword evidence="4 5" id="KW-0472">Membrane</keyword>
<comment type="caution">
    <text evidence="6">The sequence shown here is derived from an EMBL/GenBank/DDBJ whole genome shotgun (WGS) entry which is preliminary data.</text>
</comment>
<dbReference type="PANTHER" id="PTHR12489">
    <property type="entry name" value="LIPOMA HMGIC FUSION PARTNER-LIKE PROTEIN"/>
    <property type="match status" value="1"/>
</dbReference>
<evidence type="ECO:0008006" key="8">
    <source>
        <dbReference type="Google" id="ProtNLM"/>
    </source>
</evidence>
<reference evidence="6 7" key="1">
    <citation type="journal article" date="2024" name="bioRxiv">
        <title>A reference genome for Trichogramma kaykai: A tiny desert-dwelling parasitoid wasp with competing sex-ratio distorters.</title>
        <authorList>
            <person name="Culotta J."/>
            <person name="Lindsey A.R."/>
        </authorList>
    </citation>
    <scope>NUCLEOTIDE SEQUENCE [LARGE SCALE GENOMIC DNA]</scope>
    <source>
        <strain evidence="6 7">KSX58</strain>
    </source>
</reference>
<dbReference type="PANTHER" id="PTHR12489:SF19">
    <property type="entry name" value="LHFPL TETRASPAN SUBFAMILY MEMBER 2 PROTEIN"/>
    <property type="match status" value="1"/>
</dbReference>
<name>A0ABD2VSQ3_9HYME</name>
<keyword evidence="3 5" id="KW-1133">Transmembrane helix</keyword>
<evidence type="ECO:0000256" key="5">
    <source>
        <dbReference type="SAM" id="Phobius"/>
    </source>
</evidence>
<dbReference type="AlphaFoldDB" id="A0ABD2VSQ3"/>
<evidence type="ECO:0000256" key="4">
    <source>
        <dbReference type="ARBA" id="ARBA00023136"/>
    </source>
</evidence>
<gene>
    <name evidence="6" type="ORF">TKK_020553</name>
</gene>
<keyword evidence="2 5" id="KW-0812">Transmembrane</keyword>
<evidence type="ECO:0000313" key="6">
    <source>
        <dbReference type="EMBL" id="KAL3383567.1"/>
    </source>
</evidence>
<dbReference type="GO" id="GO:0016020">
    <property type="term" value="C:membrane"/>
    <property type="evidence" value="ECO:0007669"/>
    <property type="project" value="UniProtKB-SubCell"/>
</dbReference>
<feature type="transmembrane region" description="Helical" evidence="5">
    <location>
        <begin position="94"/>
        <end position="116"/>
    </location>
</feature>
<feature type="transmembrane region" description="Helical" evidence="5">
    <location>
        <begin position="128"/>
        <end position="149"/>
    </location>
</feature>
<evidence type="ECO:0000313" key="7">
    <source>
        <dbReference type="Proteomes" id="UP001627154"/>
    </source>
</evidence>
<dbReference type="Pfam" id="PF10242">
    <property type="entry name" value="L_HMGIC_fpl"/>
    <property type="match status" value="1"/>
</dbReference>
<evidence type="ECO:0000256" key="1">
    <source>
        <dbReference type="ARBA" id="ARBA00004141"/>
    </source>
</evidence>
<evidence type="ECO:0000256" key="3">
    <source>
        <dbReference type="ARBA" id="ARBA00022989"/>
    </source>
</evidence>
<feature type="transmembrane region" description="Helical" evidence="5">
    <location>
        <begin position="12"/>
        <end position="31"/>
    </location>
</feature>
<protein>
    <recommendedName>
        <fullName evidence="8">Lipoma HMGIC fusion partner-like 2 protein</fullName>
    </recommendedName>
</protein>
<dbReference type="Proteomes" id="UP001627154">
    <property type="component" value="Unassembled WGS sequence"/>
</dbReference>
<sequence length="221" mass="23858">MCCLVIVTGRSLAWTLISILAFMSVLAAVLTPKWIIGPGRPIQSDDGSKMYNPSQGIYNRCILLQGQKNHCGDFNQDGFFTDPVVFPPIWKASMFFMSFGLAIMAATVAAALLGCYVQSIGRKSIFDLCGVAQAIAGISYLFGMILYPAGWGAPRVRKMCGPEANAFYPGDCTIGYSFYLAVCGVSLTFLSAILSNQAEKSTSSDKVQEKLNEGKNLVCLL</sequence>
<proteinExistence type="predicted"/>
<dbReference type="EMBL" id="JBJJXI010000189">
    <property type="protein sequence ID" value="KAL3383567.1"/>
    <property type="molecule type" value="Genomic_DNA"/>
</dbReference>
<feature type="transmembrane region" description="Helical" evidence="5">
    <location>
        <begin position="176"/>
        <end position="194"/>
    </location>
</feature>